<evidence type="ECO:0000259" key="32">
    <source>
        <dbReference type="PROSITE" id="PS50056"/>
    </source>
</evidence>
<dbReference type="FunFam" id="2.60.40.10:FF:000144">
    <property type="entry name" value="receptor-type tyrosine-protein phosphatase delta isoform X1"/>
    <property type="match status" value="1"/>
</dbReference>
<keyword evidence="36" id="KW-1185">Reference proteome</keyword>
<evidence type="ECO:0000256" key="18">
    <source>
        <dbReference type="ARBA" id="ARBA00023136"/>
    </source>
</evidence>
<evidence type="ECO:0000256" key="10">
    <source>
        <dbReference type="ARBA" id="ARBA00022674"/>
    </source>
</evidence>
<keyword evidence="9" id="KW-0771">Synaptosome</keyword>
<evidence type="ECO:0000256" key="24">
    <source>
        <dbReference type="ARBA" id="ARBA00023329"/>
    </source>
</evidence>
<evidence type="ECO:0000256" key="23">
    <source>
        <dbReference type="ARBA" id="ARBA00023319"/>
    </source>
</evidence>
<evidence type="ECO:0000256" key="5">
    <source>
        <dbReference type="ARBA" id="ARBA00004624"/>
    </source>
</evidence>
<dbReference type="CDD" id="cd14628">
    <property type="entry name" value="R-PTP-D-2"/>
    <property type="match status" value="1"/>
</dbReference>
<dbReference type="Gene3D" id="2.60.40.10">
    <property type="entry name" value="Immunoglobulins"/>
    <property type="match status" value="9"/>
</dbReference>
<feature type="domain" description="Tyrosine specific protein phosphatases" evidence="32">
    <location>
        <begin position="1297"/>
        <end position="1368"/>
    </location>
</feature>
<dbReference type="FunFam" id="2.60.40.10:FF:000027">
    <property type="entry name" value="receptor-type tyrosine-protein phosphatase delta isoform X1"/>
    <property type="match status" value="1"/>
</dbReference>
<evidence type="ECO:0000256" key="14">
    <source>
        <dbReference type="ARBA" id="ARBA00022801"/>
    </source>
</evidence>
<evidence type="ECO:0000256" key="28">
    <source>
        <dbReference type="ARBA" id="ARBA00073611"/>
    </source>
</evidence>
<evidence type="ECO:0000256" key="26">
    <source>
        <dbReference type="ARBA" id="ARBA00034105"/>
    </source>
</evidence>
<keyword evidence="13" id="KW-0677">Repeat</keyword>
<dbReference type="GO" id="GO:0014069">
    <property type="term" value="C:postsynaptic density"/>
    <property type="evidence" value="ECO:0007669"/>
    <property type="project" value="UniProtKB-SubCell"/>
</dbReference>
<feature type="domain" description="Tyrosine-protein phosphatase" evidence="31">
    <location>
        <begin position="1409"/>
        <end position="1668"/>
    </location>
</feature>
<feature type="compositionally biased region" description="Basic and acidic residues" evidence="29">
    <location>
        <begin position="1075"/>
        <end position="1084"/>
    </location>
</feature>
<feature type="compositionally biased region" description="Polar residues" evidence="29">
    <location>
        <begin position="318"/>
        <end position="333"/>
    </location>
</feature>
<evidence type="ECO:0000256" key="21">
    <source>
        <dbReference type="ARBA" id="ARBA00023180"/>
    </source>
</evidence>
<feature type="domain" description="Fibronectin type-III" evidence="34">
    <location>
        <begin position="236"/>
        <end position="326"/>
    </location>
</feature>
<evidence type="ECO:0000256" key="15">
    <source>
        <dbReference type="ARBA" id="ARBA00022912"/>
    </source>
</evidence>
<dbReference type="SUPFAM" id="SSF49265">
    <property type="entry name" value="Fibronectin type III"/>
    <property type="match status" value="4"/>
</dbReference>
<dbReference type="FunFam" id="2.60.40.10:FF:000082">
    <property type="entry name" value="receptor-type tyrosine-protein phosphatase delta isoform X2"/>
    <property type="match status" value="1"/>
</dbReference>
<keyword evidence="20" id="KW-0675">Receptor</keyword>
<reference evidence="35" key="2">
    <citation type="submission" date="2025-09" db="UniProtKB">
        <authorList>
            <consortium name="Ensembl"/>
        </authorList>
    </citation>
    <scope>IDENTIFICATION</scope>
</reference>
<dbReference type="PROSITE" id="PS50055">
    <property type="entry name" value="TYR_PHOSPHATASE_PTP"/>
    <property type="match status" value="2"/>
</dbReference>
<evidence type="ECO:0000256" key="6">
    <source>
        <dbReference type="ARBA" id="ARBA00010504"/>
    </source>
</evidence>
<feature type="domain" description="Tyrosine specific protein phosphatases" evidence="32">
    <location>
        <begin position="1586"/>
        <end position="1659"/>
    </location>
</feature>
<dbReference type="SUPFAM" id="SSF52799">
    <property type="entry name" value="(Phosphotyrosine protein) phosphatases II"/>
    <property type="match status" value="2"/>
</dbReference>
<dbReference type="InterPro" id="IPR000387">
    <property type="entry name" value="Tyr_Pase_dom"/>
</dbReference>
<sequence>MLSRMMIWAFMQYCTTNMKSLNLYISFSEDQIPRGFPTIDMGPQLKVVERTRTATMLCAASGNPDPEITWFKDFLPVDTSNNNGRIKQLRSESIGGTPIRGALQIELSEESDQGKYECVATNSAGTRYSAPANLYVRELREVRRVPPRFSIPPTNHEIMPGGSVNITCVAVGSPMPYVKWMLGAEDLTPEDDMPIGRNVLELNDVRQSANYTCVAMSTLGVIEAIAQITVKALPKPPGTPVVTESTATSITLTWDSGNPEPVSYYIIQHKPKNSEEPYKEIDGVATTRYSVAGLSPYSEYEFRVVAVNNIGRGPPSEPVSTRTSEQAPSSAPRNVQARMLSSTTILVQWEEPEEPNGQIQGYRVYYTMDPTQHVNSWMKHNVADSHITTIGNLVPQKTYSVKVLAFTSVGDGPLSSDIQVITQTGVPGQPLNFKAEPESETSILLSWTPPRSDTISSYELVYKDGEHGEEQRVSTEPTTSYRLQGLRPNSLYLFRLAARSPQGLGASTAEISARTMQSIPSGPPQPMLKDIMLADAQWEYDDTTEHEMIISGLQPETTYSFTVTAYTTKGDGARSKPKLVSTTGAVPGKPRLVISHTQMNTALIQWHPPVETFGPLQGYRLKFGRKDMDTLTTMEFSEKEDHFTATDIHKGASYIFRLSARNKVGFGEEMVKEISVPEEVPSGFPQNLHSESSTSTSVQLTWQMPLLAERNGIITKYTILYRDINVAYQPVELPVVPADTTMTLSGLKPDTTYDVKVRAHTSKGPGPYSPSVQFRTLPVDQVFAKNFHVKAVMKTSVLLSWEIPENYNSALPFKILYDDGKMEVDGRATQKLITNLKPETSYSFVLTNRGNSAGGLQHRVTAKTAPDVLRTKPVFIGKTNLDGMITVELPEVPSNENIKGYYIVIVPLKRSRGKFIKPWESPDEMELDELLKEIARKRRSIRLGREVELKPYIAAHFEVLPTEFTLGDKKHYGGFENKQLQSGQEYVFFVLAVMEHSESTMYATSPYSDPVVSMDLDPQPITDEEEGLIWVVGPVLAVVFIICIVIAILLYKSKPDRKRAESDSRKSSIPNSKEVPSHHPTDPVELRRLNFQTPGMASHPPIPILELADHIERLKANDNLKFSQEYESIDPGQQFTWEHSNLEVNKPKNRYANVIAYDHSRVLLSAIEGIPGSDYINANYIDGYRKQNAYIATQGALPETFGDFWRMMWEQRGATVVMMTKLEERSRVKCDQYWPSRGTETYGLIQVTLSDTVELATYCVRTFALYKNGSSEKREVRQFQFTAWPDHGVPEHPTPFLAFLRRVKTCNPPDAGPMVVHCSAGVGRTGCFIVIDAMLERIKHEKTVDIYGHVTLMRAQRNYMVQTEDQYIFIHDALLEAVTCGNTEVPARNLYAYIQKLTQIETGENVTGMELEFKRLASSKAHTSRFISANLPCNKFKNRLVNIMPYESTRVCLQPIRGVEGSDYINASFIDGYRKQQAYIATQGPLAETTEDFWRMLWEHNSTIVVMLTKLREMGREKCHQYWPAERSARYQYFVVDPMAEYNMPQYILREFKVTDARDGQSRTVRQFQFTDWPEQGVPKSGEGFIDFIGQVHKTKEQFGQDGPISVHCSAGVGRTGVFITLSIVLERMRYEGVVDIFQTVKMLRTQRPAMVQTEDQYQFCYRAALEYLGSFDHYAT</sequence>
<evidence type="ECO:0000256" key="16">
    <source>
        <dbReference type="ARBA" id="ARBA00022989"/>
    </source>
</evidence>
<evidence type="ECO:0000256" key="1">
    <source>
        <dbReference type="ARBA" id="ARBA00004251"/>
    </source>
</evidence>
<dbReference type="GO" id="GO:0030672">
    <property type="term" value="C:synaptic vesicle membrane"/>
    <property type="evidence" value="ECO:0007669"/>
    <property type="project" value="UniProtKB-SubCell"/>
</dbReference>
<dbReference type="CDD" id="cd14624">
    <property type="entry name" value="R-PTPc-D-1"/>
    <property type="match status" value="1"/>
</dbReference>
<evidence type="ECO:0000259" key="33">
    <source>
        <dbReference type="PROSITE" id="PS50835"/>
    </source>
</evidence>
<dbReference type="GO" id="GO:0043204">
    <property type="term" value="C:perikaryon"/>
    <property type="evidence" value="ECO:0007669"/>
    <property type="project" value="UniProtKB-SubCell"/>
</dbReference>
<keyword evidence="23" id="KW-0393">Immunoglobulin domain</keyword>
<keyword evidence="19" id="KW-1015">Disulfide bond</keyword>
<dbReference type="EC" id="3.1.3.48" evidence="7"/>
<evidence type="ECO:0000256" key="27">
    <source>
        <dbReference type="ARBA" id="ARBA00051722"/>
    </source>
</evidence>
<comment type="catalytic activity">
    <reaction evidence="27">
        <text>O-phospho-L-tyrosyl-[protein] + H2O = L-tyrosyl-[protein] + phosphate</text>
        <dbReference type="Rhea" id="RHEA:10684"/>
        <dbReference type="Rhea" id="RHEA-COMP:10136"/>
        <dbReference type="Rhea" id="RHEA-COMP:20101"/>
        <dbReference type="ChEBI" id="CHEBI:15377"/>
        <dbReference type="ChEBI" id="CHEBI:43474"/>
        <dbReference type="ChEBI" id="CHEBI:46858"/>
        <dbReference type="ChEBI" id="CHEBI:61978"/>
        <dbReference type="EC" id="3.1.3.48"/>
    </reaction>
</comment>
<evidence type="ECO:0000259" key="34">
    <source>
        <dbReference type="PROSITE" id="PS50853"/>
    </source>
</evidence>
<evidence type="ECO:0000256" key="22">
    <source>
        <dbReference type="ARBA" id="ARBA00023273"/>
    </source>
</evidence>
<dbReference type="InterPro" id="IPR007110">
    <property type="entry name" value="Ig-like_dom"/>
</dbReference>
<evidence type="ECO:0000256" key="9">
    <source>
        <dbReference type="ARBA" id="ARBA00022599"/>
    </source>
</evidence>
<evidence type="ECO:0000256" key="8">
    <source>
        <dbReference type="ARBA" id="ARBA00022475"/>
    </source>
</evidence>
<evidence type="ECO:0000256" key="7">
    <source>
        <dbReference type="ARBA" id="ARBA00013064"/>
    </source>
</evidence>
<dbReference type="FunFam" id="2.60.40.10:FF:000010">
    <property type="entry name" value="receptor-type tyrosine-protein phosphatase delta isoform X1"/>
    <property type="match status" value="1"/>
</dbReference>
<evidence type="ECO:0000256" key="19">
    <source>
        <dbReference type="ARBA" id="ARBA00023157"/>
    </source>
</evidence>
<dbReference type="Ensembl" id="ENSCCET00000025424.1">
    <property type="protein sequence ID" value="ENSCCEP00000016446.1"/>
    <property type="gene ID" value="ENSCCEG00000015390.1"/>
</dbReference>
<dbReference type="PANTHER" id="PTHR46957">
    <property type="entry name" value="CYTOKINE RECEPTOR"/>
    <property type="match status" value="1"/>
</dbReference>
<dbReference type="PROSITE" id="PS50835">
    <property type="entry name" value="IG_LIKE"/>
    <property type="match status" value="2"/>
</dbReference>
<evidence type="ECO:0000313" key="36">
    <source>
        <dbReference type="Proteomes" id="UP000694410"/>
    </source>
</evidence>
<dbReference type="InterPro" id="IPR016130">
    <property type="entry name" value="Tyr_Pase_AS"/>
</dbReference>
<gene>
    <name evidence="35" type="primary">PTPRD</name>
</gene>
<dbReference type="SMART" id="SM00409">
    <property type="entry name" value="IG"/>
    <property type="match status" value="3"/>
</dbReference>
<reference evidence="35" key="1">
    <citation type="submission" date="2025-08" db="UniProtKB">
        <authorList>
            <consortium name="Ensembl"/>
        </authorList>
    </citation>
    <scope>IDENTIFICATION</scope>
</reference>
<accession>A0A8C0ZF96</accession>
<dbReference type="FunFam" id="2.60.40.10:FF:000015">
    <property type="entry name" value="receptor-type tyrosine-protein phosphatase delta isoform X2"/>
    <property type="match status" value="1"/>
</dbReference>
<feature type="domain" description="Fibronectin type-III" evidence="34">
    <location>
        <begin position="331"/>
        <end position="427"/>
    </location>
</feature>
<dbReference type="Gene3D" id="3.90.190.10">
    <property type="entry name" value="Protein tyrosine phosphatase superfamily"/>
    <property type="match status" value="2"/>
</dbReference>
<dbReference type="InterPro" id="IPR029021">
    <property type="entry name" value="Prot-tyrosine_phosphatase-like"/>
</dbReference>
<evidence type="ECO:0000259" key="31">
    <source>
        <dbReference type="PROSITE" id="PS50055"/>
    </source>
</evidence>
<evidence type="ECO:0000256" key="11">
    <source>
        <dbReference type="ARBA" id="ARBA00022692"/>
    </source>
</evidence>
<feature type="region of interest" description="Disordered" evidence="29">
    <location>
        <begin position="312"/>
        <end position="333"/>
    </location>
</feature>
<dbReference type="GO" id="GO:0008201">
    <property type="term" value="F:heparin binding"/>
    <property type="evidence" value="ECO:0007669"/>
    <property type="project" value="UniProtKB-KW"/>
</dbReference>
<protein>
    <recommendedName>
        <fullName evidence="28">Receptor-type tyrosine-protein phosphatase S</fullName>
        <ecNumber evidence="7">3.1.3.48</ecNumber>
    </recommendedName>
</protein>
<evidence type="ECO:0000256" key="3">
    <source>
        <dbReference type="ARBA" id="ARBA00004484"/>
    </source>
</evidence>
<evidence type="ECO:0000256" key="12">
    <source>
        <dbReference type="ARBA" id="ARBA00022729"/>
    </source>
</evidence>
<keyword evidence="21" id="KW-0325">Glycoprotein</keyword>
<keyword evidence="17" id="KW-0770">Synapse</keyword>
<evidence type="ECO:0000256" key="2">
    <source>
        <dbReference type="ARBA" id="ARBA00004432"/>
    </source>
</evidence>
<dbReference type="SUPFAM" id="SSF48726">
    <property type="entry name" value="Immunoglobulin"/>
    <property type="match status" value="2"/>
</dbReference>
<keyword evidence="14" id="KW-0378">Hydrolase</keyword>
<organism evidence="35 36">
    <name type="scientific">Cyanistes caeruleus</name>
    <name type="common">Eurasian blue tit</name>
    <name type="synonym">Parus caeruleus</name>
    <dbReference type="NCBI Taxonomy" id="156563"/>
    <lineage>
        <taxon>Eukaryota</taxon>
        <taxon>Metazoa</taxon>
        <taxon>Chordata</taxon>
        <taxon>Craniata</taxon>
        <taxon>Vertebrata</taxon>
        <taxon>Euteleostomi</taxon>
        <taxon>Archelosauria</taxon>
        <taxon>Archosauria</taxon>
        <taxon>Dinosauria</taxon>
        <taxon>Saurischia</taxon>
        <taxon>Theropoda</taxon>
        <taxon>Coelurosauria</taxon>
        <taxon>Aves</taxon>
        <taxon>Neognathae</taxon>
        <taxon>Neoaves</taxon>
        <taxon>Telluraves</taxon>
        <taxon>Australaves</taxon>
        <taxon>Passeriformes</taxon>
        <taxon>Paridae</taxon>
        <taxon>Cyanistes</taxon>
    </lineage>
</organism>
<feature type="domain" description="Fibronectin type-III" evidence="34">
    <location>
        <begin position="684"/>
        <end position="779"/>
    </location>
</feature>
<keyword evidence="24" id="KW-0968">Cytoplasmic vesicle</keyword>
<feature type="transmembrane region" description="Helical" evidence="30">
    <location>
        <begin position="1028"/>
        <end position="1051"/>
    </location>
</feature>
<dbReference type="SMART" id="SM00060">
    <property type="entry name" value="FN3"/>
    <property type="match status" value="7"/>
</dbReference>
<dbReference type="InterPro" id="IPR003595">
    <property type="entry name" value="Tyr_Pase_cat"/>
</dbReference>
<keyword evidence="15" id="KW-0904">Protein phosphatase</keyword>
<keyword evidence="12" id="KW-0732">Signal</keyword>
<proteinExistence type="inferred from homology"/>
<evidence type="ECO:0000256" key="29">
    <source>
        <dbReference type="SAM" id="MobiDB-lite"/>
    </source>
</evidence>
<dbReference type="Proteomes" id="UP000694410">
    <property type="component" value="Unplaced"/>
</dbReference>
<dbReference type="SMART" id="SM00194">
    <property type="entry name" value="PTPc"/>
    <property type="match status" value="2"/>
</dbReference>
<comment type="similarity">
    <text evidence="6">Belongs to the protein-tyrosine phosphatase family. Receptor class 2A subfamily.</text>
</comment>
<dbReference type="GO" id="GO:0004725">
    <property type="term" value="F:protein tyrosine phosphatase activity"/>
    <property type="evidence" value="ECO:0007669"/>
    <property type="project" value="UniProtKB-EC"/>
</dbReference>
<evidence type="ECO:0000256" key="4">
    <source>
        <dbReference type="ARBA" id="ARBA00004489"/>
    </source>
</evidence>
<dbReference type="Pfam" id="PF00102">
    <property type="entry name" value="Y_phosphatase"/>
    <property type="match status" value="2"/>
</dbReference>
<dbReference type="FunFam" id="2.60.40.10:FF:000068">
    <property type="entry name" value="receptor-type tyrosine-protein phosphatase delta isoform X1"/>
    <property type="match status" value="1"/>
</dbReference>
<dbReference type="PROSITE" id="PS50853">
    <property type="entry name" value="FN3"/>
    <property type="match status" value="5"/>
</dbReference>
<dbReference type="CDD" id="cd00063">
    <property type="entry name" value="FN3"/>
    <property type="match status" value="6"/>
</dbReference>
<dbReference type="FunFam" id="3.90.190.10:FF:000001">
    <property type="entry name" value="Receptor-type tyrosine-protein phosphatase F isoform A"/>
    <property type="match status" value="1"/>
</dbReference>
<dbReference type="Pfam" id="PF00041">
    <property type="entry name" value="fn3"/>
    <property type="match status" value="7"/>
</dbReference>
<dbReference type="PRINTS" id="PR00014">
    <property type="entry name" value="FNTYPEIII"/>
</dbReference>
<feature type="domain" description="Ig-like" evidence="33">
    <location>
        <begin position="37"/>
        <end position="135"/>
    </location>
</feature>
<dbReference type="FunFam" id="2.60.40.10:FF:000128">
    <property type="entry name" value="receptor-type tyrosine-protein phosphatase delta isoform X2"/>
    <property type="match status" value="1"/>
</dbReference>
<dbReference type="InterPro" id="IPR045905">
    <property type="entry name" value="R-PTP-delta_cat"/>
</dbReference>
<dbReference type="FunFam" id="3.90.190.10:FF:000002">
    <property type="entry name" value="receptor-type tyrosine-protein phosphatase delta isoform X2"/>
    <property type="match status" value="1"/>
</dbReference>
<feature type="domain" description="Fibronectin type-III" evidence="34">
    <location>
        <begin position="586"/>
        <end position="679"/>
    </location>
</feature>
<dbReference type="FunFam" id="2.60.40.10:FF:000036">
    <property type="entry name" value="receptor-type tyrosine-protein phosphatase delta isoform X1"/>
    <property type="match status" value="1"/>
</dbReference>
<dbReference type="InterPro" id="IPR036116">
    <property type="entry name" value="FN3_sf"/>
</dbReference>
<keyword evidence="18 30" id="KW-0472">Membrane</keyword>
<keyword evidence="8" id="KW-1003">Cell membrane</keyword>
<dbReference type="InterPro" id="IPR003961">
    <property type="entry name" value="FN3_dom"/>
</dbReference>
<dbReference type="InterPro" id="IPR050713">
    <property type="entry name" value="RTP_Phos/Ushers"/>
</dbReference>
<evidence type="ECO:0000256" key="25">
    <source>
        <dbReference type="ARBA" id="ARBA00034102"/>
    </source>
</evidence>
<dbReference type="InterPro" id="IPR013783">
    <property type="entry name" value="Ig-like_fold"/>
</dbReference>
<keyword evidence="11 30" id="KW-0812">Transmembrane</keyword>
<dbReference type="InterPro" id="IPR003598">
    <property type="entry name" value="Ig_sub2"/>
</dbReference>
<feature type="domain" description="Tyrosine-protein phosphatase" evidence="31">
    <location>
        <begin position="1122"/>
        <end position="1377"/>
    </location>
</feature>
<name>A0A8C0ZF96_CYACU</name>
<dbReference type="GO" id="GO:0005886">
    <property type="term" value="C:plasma membrane"/>
    <property type="evidence" value="ECO:0007669"/>
    <property type="project" value="UniProtKB-SubCell"/>
</dbReference>
<keyword evidence="10" id="KW-0358">Heparin-binding</keyword>
<feature type="domain" description="Fibronectin type-III" evidence="34">
    <location>
        <begin position="429"/>
        <end position="518"/>
    </location>
</feature>
<dbReference type="PANTHER" id="PTHR46957:SF11">
    <property type="entry name" value="PROTEIN-TYROSINE-PHOSPHATASE"/>
    <property type="match status" value="1"/>
</dbReference>
<dbReference type="PROSITE" id="PS00383">
    <property type="entry name" value="TYR_PHOSPHATASE_1"/>
    <property type="match status" value="2"/>
</dbReference>
<dbReference type="InterPro" id="IPR036179">
    <property type="entry name" value="Ig-like_dom_sf"/>
</dbReference>
<dbReference type="SMART" id="SM00404">
    <property type="entry name" value="PTPc_motif"/>
    <property type="match status" value="2"/>
</dbReference>
<dbReference type="PROSITE" id="PS50056">
    <property type="entry name" value="TYR_PHOSPHATASE_2"/>
    <property type="match status" value="2"/>
</dbReference>
<keyword evidence="16 30" id="KW-1133">Transmembrane helix</keyword>
<feature type="region of interest" description="Disordered" evidence="29">
    <location>
        <begin position="1059"/>
        <end position="1084"/>
    </location>
</feature>
<evidence type="ECO:0000313" key="35">
    <source>
        <dbReference type="Ensembl" id="ENSCCEP00000016446.1"/>
    </source>
</evidence>
<keyword evidence="22" id="KW-0966">Cell projection</keyword>
<dbReference type="Pfam" id="PF13927">
    <property type="entry name" value="Ig_3"/>
    <property type="match status" value="2"/>
</dbReference>
<evidence type="ECO:0000256" key="30">
    <source>
        <dbReference type="SAM" id="Phobius"/>
    </source>
</evidence>
<evidence type="ECO:0000256" key="17">
    <source>
        <dbReference type="ARBA" id="ARBA00023018"/>
    </source>
</evidence>
<feature type="domain" description="Ig-like" evidence="33">
    <location>
        <begin position="147"/>
        <end position="229"/>
    </location>
</feature>
<dbReference type="CDD" id="cd05738">
    <property type="entry name" value="IgI_2_RPTP_IIa_LAR_like"/>
    <property type="match status" value="1"/>
</dbReference>
<evidence type="ECO:0000256" key="20">
    <source>
        <dbReference type="ARBA" id="ARBA00023170"/>
    </source>
</evidence>
<dbReference type="GO" id="GO:0030426">
    <property type="term" value="C:growth cone"/>
    <property type="evidence" value="ECO:0007669"/>
    <property type="project" value="UniProtKB-SubCell"/>
</dbReference>
<evidence type="ECO:0000256" key="13">
    <source>
        <dbReference type="ARBA" id="ARBA00022737"/>
    </source>
</evidence>
<dbReference type="InterPro" id="IPR003599">
    <property type="entry name" value="Ig_sub"/>
</dbReference>
<dbReference type="InterPro" id="IPR000242">
    <property type="entry name" value="PTP_cat"/>
</dbReference>
<dbReference type="PRINTS" id="PR00700">
    <property type="entry name" value="PRTYPHPHTASE"/>
</dbReference>
<comment type="subcellular location">
    <subcellularLocation>
        <location evidence="1">Cell membrane</location>
        <topology evidence="1">Single-pass type I membrane protein</topology>
    </subcellularLocation>
    <subcellularLocation>
        <location evidence="4">Cell projection</location>
        <location evidence="4">Axon</location>
    </subcellularLocation>
    <subcellularLocation>
        <location evidence="5">Cell projection</location>
        <location evidence="5">Growth cone</location>
    </subcellularLocation>
    <subcellularLocation>
        <location evidence="2">Cytoplasmic vesicle</location>
        <location evidence="2">Secretory vesicle</location>
        <location evidence="2">Synaptic vesicle membrane</location>
    </subcellularLocation>
    <subcellularLocation>
        <location evidence="3">Perikaryon</location>
    </subcellularLocation>
    <subcellularLocation>
        <location evidence="26">Postsynaptic density</location>
    </subcellularLocation>
    <subcellularLocation>
        <location evidence="25">Synapse</location>
        <location evidence="25">Synaptosome</location>
    </subcellularLocation>
</comment>
<dbReference type="SMART" id="SM00408">
    <property type="entry name" value="IGc2"/>
    <property type="match status" value="2"/>
</dbReference>
<dbReference type="CDD" id="cd05739">
    <property type="entry name" value="IgI_3_RPTP_IIa_LAR_like"/>
    <property type="match status" value="1"/>
</dbReference>